<evidence type="ECO:0000313" key="2">
    <source>
        <dbReference type="EMBL" id="PVH47992.1"/>
    </source>
</evidence>
<gene>
    <name evidence="2" type="ORF">PAHAL_4G210800</name>
</gene>
<evidence type="ECO:0000256" key="1">
    <source>
        <dbReference type="SAM" id="MobiDB-lite"/>
    </source>
</evidence>
<name>A0A2T8JDJ4_9POAL</name>
<sequence length="88" mass="9385">MRAGGRIRCPQGRLAAAPSPRRVDLPTPCRSAMPAGLNLMIWNTCSTGRGCSLRASGSISKWGNEGREGNGRLRRGRRRPATTPLGLG</sequence>
<dbReference type="Gramene" id="PVH47992">
    <property type="protein sequence ID" value="PVH47992"/>
    <property type="gene ID" value="PAHAL_4G210800"/>
</dbReference>
<feature type="region of interest" description="Disordered" evidence="1">
    <location>
        <begin position="56"/>
        <end position="88"/>
    </location>
</feature>
<organism evidence="2">
    <name type="scientific">Panicum hallii</name>
    <dbReference type="NCBI Taxonomy" id="206008"/>
    <lineage>
        <taxon>Eukaryota</taxon>
        <taxon>Viridiplantae</taxon>
        <taxon>Streptophyta</taxon>
        <taxon>Embryophyta</taxon>
        <taxon>Tracheophyta</taxon>
        <taxon>Spermatophyta</taxon>
        <taxon>Magnoliopsida</taxon>
        <taxon>Liliopsida</taxon>
        <taxon>Poales</taxon>
        <taxon>Poaceae</taxon>
        <taxon>PACMAD clade</taxon>
        <taxon>Panicoideae</taxon>
        <taxon>Panicodae</taxon>
        <taxon>Paniceae</taxon>
        <taxon>Panicinae</taxon>
        <taxon>Panicum</taxon>
        <taxon>Panicum sect. Panicum</taxon>
    </lineage>
</organism>
<dbReference type="EMBL" id="CM008049">
    <property type="protein sequence ID" value="PVH47992.1"/>
    <property type="molecule type" value="Genomic_DNA"/>
</dbReference>
<proteinExistence type="predicted"/>
<dbReference type="Proteomes" id="UP000243499">
    <property type="component" value="Chromosome 4"/>
</dbReference>
<accession>A0A2T8JDJ4</accession>
<reference evidence="2" key="1">
    <citation type="submission" date="2018-04" db="EMBL/GenBank/DDBJ databases">
        <title>WGS assembly of Panicum hallii.</title>
        <authorList>
            <person name="Lovell J."/>
            <person name="Jenkins J."/>
            <person name="Lowry D."/>
            <person name="Mamidi S."/>
            <person name="Sreedasyam A."/>
            <person name="Weng X."/>
            <person name="Barry K."/>
            <person name="Bonette J."/>
            <person name="Campitelli B."/>
            <person name="Daum C."/>
            <person name="Gordon S."/>
            <person name="Gould B."/>
            <person name="Lipzen A."/>
            <person name="Macqueen A."/>
            <person name="Palacio-Mejia J."/>
            <person name="Plott C."/>
            <person name="Shakirov E."/>
            <person name="Shu S."/>
            <person name="Yoshinaga Y."/>
            <person name="Zane M."/>
            <person name="Rokhsar D."/>
            <person name="Grimwood J."/>
            <person name="Schmutz J."/>
            <person name="Juenger T."/>
        </authorList>
    </citation>
    <scope>NUCLEOTIDE SEQUENCE [LARGE SCALE GENOMIC DNA]</scope>
    <source>
        <strain evidence="2">FIL2</strain>
    </source>
</reference>
<protein>
    <submittedName>
        <fullName evidence="2">Uncharacterized protein</fullName>
    </submittedName>
</protein>
<feature type="region of interest" description="Disordered" evidence="1">
    <location>
        <begin position="1"/>
        <end position="22"/>
    </location>
</feature>
<dbReference type="AlphaFoldDB" id="A0A2T8JDJ4"/>